<comment type="pathway">
    <text evidence="4 15">Amino-acid biosynthesis; L-histidine biosynthesis; L-histidine from 5-phospho-alpha-D-ribose 1-diphosphate: step 3/9.</text>
</comment>
<dbReference type="EC" id="3.6.1.31" evidence="15"/>
<evidence type="ECO:0000256" key="5">
    <source>
        <dbReference type="ARBA" id="ARBA00005204"/>
    </source>
</evidence>
<evidence type="ECO:0000256" key="3">
    <source>
        <dbReference type="ARBA" id="ARBA00004496"/>
    </source>
</evidence>
<evidence type="ECO:0000313" key="17">
    <source>
        <dbReference type="EMBL" id="RUO19331.1"/>
    </source>
</evidence>
<dbReference type="Pfam" id="PF01503">
    <property type="entry name" value="PRA-PH"/>
    <property type="match status" value="1"/>
</dbReference>
<feature type="region of interest" description="Phosphoribosyl-ATP pyrophosphohydrolase" evidence="15">
    <location>
        <begin position="117"/>
        <end position="210"/>
    </location>
</feature>
<keyword evidence="13 15" id="KW-0368">Histidine biosynthesis</keyword>
<dbReference type="SUPFAM" id="SSF101386">
    <property type="entry name" value="all-alpha NTP pyrophosphatases"/>
    <property type="match status" value="1"/>
</dbReference>
<dbReference type="GO" id="GO:0005737">
    <property type="term" value="C:cytoplasm"/>
    <property type="evidence" value="ECO:0007669"/>
    <property type="project" value="UniProtKB-SubCell"/>
</dbReference>
<evidence type="ECO:0000259" key="16">
    <source>
        <dbReference type="Pfam" id="PF01502"/>
    </source>
</evidence>
<dbReference type="GO" id="GO:0004636">
    <property type="term" value="F:phosphoribosyl-ATP diphosphatase activity"/>
    <property type="evidence" value="ECO:0007669"/>
    <property type="project" value="UniProtKB-UniRule"/>
</dbReference>
<keyword evidence="18" id="KW-1185">Reference proteome</keyword>
<evidence type="ECO:0000256" key="6">
    <source>
        <dbReference type="ARBA" id="ARBA00007731"/>
    </source>
</evidence>
<evidence type="ECO:0000256" key="15">
    <source>
        <dbReference type="HAMAP-Rule" id="MF_01019"/>
    </source>
</evidence>
<evidence type="ECO:0000256" key="7">
    <source>
        <dbReference type="ARBA" id="ARBA00008299"/>
    </source>
</evidence>
<proteinExistence type="inferred from homology"/>
<evidence type="ECO:0000256" key="11">
    <source>
        <dbReference type="ARBA" id="ARBA00022801"/>
    </source>
</evidence>
<evidence type="ECO:0000256" key="2">
    <source>
        <dbReference type="ARBA" id="ARBA00001460"/>
    </source>
</evidence>
<evidence type="ECO:0000256" key="8">
    <source>
        <dbReference type="ARBA" id="ARBA00022490"/>
    </source>
</evidence>
<dbReference type="RefSeq" id="WP_126767955.1">
    <property type="nucleotide sequence ID" value="NZ_PIPJ01000008.1"/>
</dbReference>
<evidence type="ECO:0000256" key="4">
    <source>
        <dbReference type="ARBA" id="ARBA00005169"/>
    </source>
</evidence>
<dbReference type="PANTHER" id="PTHR42945:SF9">
    <property type="entry name" value="HISTIDINE BIOSYNTHESIS BIFUNCTIONAL PROTEIN HISIE"/>
    <property type="match status" value="1"/>
</dbReference>
<dbReference type="OrthoDB" id="9795769at2"/>
<evidence type="ECO:0000313" key="18">
    <source>
        <dbReference type="Proteomes" id="UP000288395"/>
    </source>
</evidence>
<feature type="domain" description="Phosphoribosyl-AMP cyclohydrolase" evidence="16">
    <location>
        <begin position="34"/>
        <end position="106"/>
    </location>
</feature>
<dbReference type="InterPro" id="IPR038019">
    <property type="entry name" value="PRib_AMP_CycHydrolase_sf"/>
</dbReference>
<dbReference type="CDD" id="cd11534">
    <property type="entry name" value="NTP-PPase_HisIE_like"/>
    <property type="match status" value="1"/>
</dbReference>
<comment type="pathway">
    <text evidence="5 15">Amino-acid biosynthesis; L-histidine biosynthesis; L-histidine from 5-phospho-alpha-D-ribose 1-diphosphate: step 2/9.</text>
</comment>
<dbReference type="InterPro" id="IPR002496">
    <property type="entry name" value="PRib_AMP_CycHydrolase_dom"/>
</dbReference>
<comment type="similarity">
    <text evidence="7 15">In the N-terminal section; belongs to the PRA-CH family.</text>
</comment>
<dbReference type="NCBIfam" id="TIGR03188">
    <property type="entry name" value="histidine_hisI"/>
    <property type="match status" value="1"/>
</dbReference>
<dbReference type="EC" id="3.5.4.19" evidence="15"/>
<dbReference type="GO" id="GO:0000105">
    <property type="term" value="P:L-histidine biosynthetic process"/>
    <property type="evidence" value="ECO:0007669"/>
    <property type="project" value="UniProtKB-UniRule"/>
</dbReference>
<dbReference type="GO" id="GO:0005524">
    <property type="term" value="F:ATP binding"/>
    <property type="evidence" value="ECO:0007669"/>
    <property type="project" value="UniProtKB-KW"/>
</dbReference>
<reference evidence="18" key="1">
    <citation type="journal article" date="2018" name="Front. Microbiol.">
        <title>Genome-Based Analysis Reveals the Taxonomy and Diversity of the Family Idiomarinaceae.</title>
        <authorList>
            <person name="Liu Y."/>
            <person name="Lai Q."/>
            <person name="Shao Z."/>
        </authorList>
    </citation>
    <scope>NUCLEOTIDE SEQUENCE [LARGE SCALE GENOMIC DNA]</scope>
    <source>
        <strain evidence="18">GBPy7</strain>
    </source>
</reference>
<dbReference type="HAMAP" id="MF_01020">
    <property type="entry name" value="HisE"/>
    <property type="match status" value="1"/>
</dbReference>
<evidence type="ECO:0000256" key="10">
    <source>
        <dbReference type="ARBA" id="ARBA00022741"/>
    </source>
</evidence>
<accession>A0A432VSK2</accession>
<dbReference type="AlphaFoldDB" id="A0A432VSK2"/>
<name>A0A432VSK2_9GAMM</name>
<feature type="region of interest" description="Phosphoribosyl-AMP cyclohydrolase" evidence="15">
    <location>
        <begin position="1"/>
        <end position="116"/>
    </location>
</feature>
<dbReference type="HAMAP" id="MF_01019">
    <property type="entry name" value="HisIE"/>
    <property type="match status" value="1"/>
</dbReference>
<sequence>MIVNSENMADLAWDKMQGLLPCMVQDSSSGRLLMQGYMNAEALAQTIASGKVTFFSRSKQRLWMKGESSGNELLLDSVTADCDNDALLVQARPQGPTCHLGTESCWLPPQQPVASELIELERTIAARKADLAAGNPGKSYTAKLLNNGIRRCAQKVGEEGVEVALAAVAQNDEALLNESADLLYHLLVVLQARDLSLEDVVNVLRERKGK</sequence>
<comment type="subcellular location">
    <subcellularLocation>
        <location evidence="3 15">Cytoplasm</location>
    </subcellularLocation>
</comment>
<protein>
    <recommendedName>
        <fullName evidence="15">Histidine biosynthesis bifunctional protein HisIE</fullName>
    </recommendedName>
    <domain>
        <recommendedName>
            <fullName evidence="15">Phosphoribosyl-AMP cyclohydrolase</fullName>
            <shortName evidence="15">PRA-CH</shortName>
            <ecNumber evidence="15">3.5.4.19</ecNumber>
        </recommendedName>
    </domain>
    <domain>
        <recommendedName>
            <fullName evidence="15">Phosphoribosyl-ATP pyrophosphatase</fullName>
            <shortName evidence="15">PRA-PH</shortName>
            <ecNumber evidence="15">3.6.1.31</ecNumber>
        </recommendedName>
    </domain>
</protein>
<comment type="similarity">
    <text evidence="6 15">In the C-terminal section; belongs to the PRA-PH family.</text>
</comment>
<keyword evidence="8 15" id="KW-0963">Cytoplasm</keyword>
<dbReference type="SUPFAM" id="SSF141734">
    <property type="entry name" value="HisI-like"/>
    <property type="match status" value="1"/>
</dbReference>
<dbReference type="PANTHER" id="PTHR42945">
    <property type="entry name" value="HISTIDINE BIOSYNTHESIS BIFUNCTIONAL PROTEIN"/>
    <property type="match status" value="1"/>
</dbReference>
<dbReference type="Proteomes" id="UP000288395">
    <property type="component" value="Unassembled WGS sequence"/>
</dbReference>
<dbReference type="InterPro" id="IPR023019">
    <property type="entry name" value="His_synth_HisIE"/>
</dbReference>
<evidence type="ECO:0000256" key="14">
    <source>
        <dbReference type="ARBA" id="ARBA00023268"/>
    </source>
</evidence>
<dbReference type="Gene3D" id="1.10.287.1080">
    <property type="entry name" value="MazG-like"/>
    <property type="match status" value="1"/>
</dbReference>
<dbReference type="Pfam" id="PF01502">
    <property type="entry name" value="PRA-CH"/>
    <property type="match status" value="1"/>
</dbReference>
<keyword evidence="11 15" id="KW-0378">Hydrolase</keyword>
<keyword evidence="14 15" id="KW-0511">Multifunctional enzyme</keyword>
<dbReference type="NCBIfam" id="NF002747">
    <property type="entry name" value="PRK02759.1"/>
    <property type="match status" value="1"/>
</dbReference>
<dbReference type="EMBL" id="PIPJ01000008">
    <property type="protein sequence ID" value="RUO19331.1"/>
    <property type="molecule type" value="Genomic_DNA"/>
</dbReference>
<keyword evidence="12 15" id="KW-0067">ATP-binding</keyword>
<dbReference type="FunFam" id="3.10.20.810:FF:000001">
    <property type="entry name" value="Histidine biosynthesis bifunctional protein HisIE"/>
    <property type="match status" value="1"/>
</dbReference>
<comment type="catalytic activity">
    <reaction evidence="2 15">
        <text>1-(5-phospho-beta-D-ribosyl)-ATP + H2O = 1-(5-phospho-beta-D-ribosyl)-5'-AMP + diphosphate + H(+)</text>
        <dbReference type="Rhea" id="RHEA:22828"/>
        <dbReference type="ChEBI" id="CHEBI:15377"/>
        <dbReference type="ChEBI" id="CHEBI:15378"/>
        <dbReference type="ChEBI" id="CHEBI:33019"/>
        <dbReference type="ChEBI" id="CHEBI:59457"/>
        <dbReference type="ChEBI" id="CHEBI:73183"/>
        <dbReference type="EC" id="3.6.1.31"/>
    </reaction>
</comment>
<evidence type="ECO:0000256" key="12">
    <source>
        <dbReference type="ARBA" id="ARBA00022840"/>
    </source>
</evidence>
<evidence type="ECO:0000256" key="1">
    <source>
        <dbReference type="ARBA" id="ARBA00000024"/>
    </source>
</evidence>
<dbReference type="InterPro" id="IPR021130">
    <property type="entry name" value="PRib-ATP_PPHydrolase-like"/>
</dbReference>
<organism evidence="17 18">
    <name type="scientific">Aliidiomarina iranensis</name>
    <dbReference type="NCBI Taxonomy" id="1434071"/>
    <lineage>
        <taxon>Bacteria</taxon>
        <taxon>Pseudomonadati</taxon>
        <taxon>Pseudomonadota</taxon>
        <taxon>Gammaproteobacteria</taxon>
        <taxon>Alteromonadales</taxon>
        <taxon>Idiomarinaceae</taxon>
        <taxon>Aliidiomarina</taxon>
    </lineage>
</organism>
<keyword evidence="9 15" id="KW-0028">Amino-acid biosynthesis</keyword>
<dbReference type="GO" id="GO:0004635">
    <property type="term" value="F:phosphoribosyl-AMP cyclohydrolase activity"/>
    <property type="evidence" value="ECO:0007669"/>
    <property type="project" value="UniProtKB-UniRule"/>
</dbReference>
<keyword evidence="10 15" id="KW-0547">Nucleotide-binding</keyword>
<dbReference type="Gene3D" id="3.10.20.810">
    <property type="entry name" value="Phosphoribosyl-AMP cyclohydrolase"/>
    <property type="match status" value="1"/>
</dbReference>
<dbReference type="UniPathway" id="UPA00031">
    <property type="reaction ID" value="UER00007"/>
</dbReference>
<evidence type="ECO:0000256" key="13">
    <source>
        <dbReference type="ARBA" id="ARBA00023102"/>
    </source>
</evidence>
<evidence type="ECO:0000256" key="9">
    <source>
        <dbReference type="ARBA" id="ARBA00022605"/>
    </source>
</evidence>
<gene>
    <name evidence="15" type="primary">hisI</name>
    <name evidence="15" type="synonym">hisIE</name>
    <name evidence="17" type="ORF">CWE08_10175</name>
</gene>
<dbReference type="InterPro" id="IPR008179">
    <property type="entry name" value="HisE"/>
</dbReference>
<comment type="caution">
    <text evidence="17">The sequence shown here is derived from an EMBL/GenBank/DDBJ whole genome shotgun (WGS) entry which is preliminary data.</text>
</comment>
<comment type="catalytic activity">
    <reaction evidence="1 15">
        <text>1-(5-phospho-beta-D-ribosyl)-5'-AMP + H2O = 1-(5-phospho-beta-D-ribosyl)-5-[(5-phospho-beta-D-ribosylamino)methylideneamino]imidazole-4-carboxamide</text>
        <dbReference type="Rhea" id="RHEA:20049"/>
        <dbReference type="ChEBI" id="CHEBI:15377"/>
        <dbReference type="ChEBI" id="CHEBI:58435"/>
        <dbReference type="ChEBI" id="CHEBI:59457"/>
        <dbReference type="EC" id="3.5.4.19"/>
    </reaction>
</comment>